<dbReference type="EMBL" id="JBHEZZ010000022">
    <property type="protein sequence ID" value="MFC1405659.1"/>
    <property type="molecule type" value="Genomic_DNA"/>
</dbReference>
<keyword evidence="1 3" id="KW-0238">DNA-binding</keyword>
<keyword evidence="2" id="KW-0597">Phosphoprotein</keyword>
<dbReference type="InterPro" id="IPR011006">
    <property type="entry name" value="CheY-like_superfamily"/>
</dbReference>
<organism evidence="6 7">
    <name type="scientific">Streptacidiphilus cavernicola</name>
    <dbReference type="NCBI Taxonomy" id="3342716"/>
    <lineage>
        <taxon>Bacteria</taxon>
        <taxon>Bacillati</taxon>
        <taxon>Actinomycetota</taxon>
        <taxon>Actinomycetes</taxon>
        <taxon>Kitasatosporales</taxon>
        <taxon>Streptomycetaceae</taxon>
        <taxon>Streptacidiphilus</taxon>
    </lineage>
</organism>
<dbReference type="Gene3D" id="1.10.10.10">
    <property type="entry name" value="Winged helix-like DNA-binding domain superfamily/Winged helix DNA-binding domain"/>
    <property type="match status" value="1"/>
</dbReference>
<dbReference type="InterPro" id="IPR001789">
    <property type="entry name" value="Sig_transdc_resp-reg_receiver"/>
</dbReference>
<dbReference type="Gene3D" id="6.10.250.690">
    <property type="match status" value="1"/>
</dbReference>
<comment type="caution">
    <text evidence="6">The sequence shown here is derived from an EMBL/GenBank/DDBJ whole genome shotgun (WGS) entry which is preliminary data.</text>
</comment>
<keyword evidence="7" id="KW-1185">Reference proteome</keyword>
<dbReference type="SMART" id="SM00448">
    <property type="entry name" value="REC"/>
    <property type="match status" value="1"/>
</dbReference>
<evidence type="ECO:0000256" key="3">
    <source>
        <dbReference type="PROSITE-ProRule" id="PRU01091"/>
    </source>
</evidence>
<evidence type="ECO:0000259" key="4">
    <source>
        <dbReference type="PROSITE" id="PS50110"/>
    </source>
</evidence>
<proteinExistence type="predicted"/>
<dbReference type="Pfam" id="PF00486">
    <property type="entry name" value="Trans_reg_C"/>
    <property type="match status" value="1"/>
</dbReference>
<dbReference type="SUPFAM" id="SSF52172">
    <property type="entry name" value="CheY-like"/>
    <property type="match status" value="1"/>
</dbReference>
<accession>A0ABV6UW10</accession>
<evidence type="ECO:0000256" key="2">
    <source>
        <dbReference type="PROSITE-ProRule" id="PRU00169"/>
    </source>
</evidence>
<dbReference type="Gene3D" id="3.40.50.2300">
    <property type="match status" value="1"/>
</dbReference>
<dbReference type="InterPro" id="IPR039420">
    <property type="entry name" value="WalR-like"/>
</dbReference>
<dbReference type="PROSITE" id="PS50110">
    <property type="entry name" value="RESPONSE_REGULATORY"/>
    <property type="match status" value="1"/>
</dbReference>
<evidence type="ECO:0000313" key="6">
    <source>
        <dbReference type="EMBL" id="MFC1405659.1"/>
    </source>
</evidence>
<dbReference type="CDD" id="cd17574">
    <property type="entry name" value="REC_OmpR"/>
    <property type="match status" value="1"/>
</dbReference>
<evidence type="ECO:0000313" key="7">
    <source>
        <dbReference type="Proteomes" id="UP001592528"/>
    </source>
</evidence>
<feature type="domain" description="OmpR/PhoB-type" evidence="5">
    <location>
        <begin position="124"/>
        <end position="222"/>
    </location>
</feature>
<dbReference type="InterPro" id="IPR001867">
    <property type="entry name" value="OmpR/PhoB-type_DNA-bd"/>
</dbReference>
<protein>
    <submittedName>
        <fullName evidence="6">Response regulator transcription factor</fullName>
    </submittedName>
</protein>
<dbReference type="Proteomes" id="UP001592528">
    <property type="component" value="Unassembled WGS sequence"/>
</dbReference>
<dbReference type="Pfam" id="PF00072">
    <property type="entry name" value="Response_reg"/>
    <property type="match status" value="1"/>
</dbReference>
<gene>
    <name evidence="6" type="ORF">ACEZDJ_30655</name>
</gene>
<reference evidence="6 7" key="1">
    <citation type="submission" date="2024-09" db="EMBL/GenBank/DDBJ databases">
        <authorList>
            <person name="Lee S.D."/>
        </authorList>
    </citation>
    <scope>NUCLEOTIDE SEQUENCE [LARGE SCALE GENOMIC DNA]</scope>
    <source>
        <strain evidence="6 7">N1-5</strain>
    </source>
</reference>
<dbReference type="RefSeq" id="WP_030261310.1">
    <property type="nucleotide sequence ID" value="NZ_JBHEZZ010000022.1"/>
</dbReference>
<dbReference type="PANTHER" id="PTHR48111">
    <property type="entry name" value="REGULATOR OF RPOS"/>
    <property type="match status" value="1"/>
</dbReference>
<evidence type="ECO:0000259" key="5">
    <source>
        <dbReference type="PROSITE" id="PS51755"/>
    </source>
</evidence>
<feature type="modified residue" description="4-aspartylphosphate" evidence="2">
    <location>
        <position position="51"/>
    </location>
</feature>
<dbReference type="CDD" id="cd00383">
    <property type="entry name" value="trans_reg_C"/>
    <property type="match status" value="1"/>
</dbReference>
<sequence length="229" mass="24998">MRVLVVEDEPDMAASLAWGLEAEGYVVDLAHDGVDGLWKAQETSPDVIILDVMLPGMDGYQVCRRLREKGLWTPILMLTAMDEDLDHAEGLDSGADDYLAKPFSYPVLLAHLRALTRRGLAARPVVLEAAGLALDPAARTVSLHGRDLEVAAKEAAVLERLLRHRGRVVSKAELLAHCWDAAYDGGPSVVEVTVHRLRRKIETGGGPPLIETVRGEGYVIRGEQRGEPQ</sequence>
<dbReference type="PROSITE" id="PS51755">
    <property type="entry name" value="OMPR_PHOB"/>
    <property type="match status" value="1"/>
</dbReference>
<name>A0ABV6UW10_9ACTN</name>
<dbReference type="InterPro" id="IPR036388">
    <property type="entry name" value="WH-like_DNA-bd_sf"/>
</dbReference>
<feature type="domain" description="Response regulatory" evidence="4">
    <location>
        <begin position="2"/>
        <end position="116"/>
    </location>
</feature>
<dbReference type="PANTHER" id="PTHR48111:SF36">
    <property type="entry name" value="TRANSCRIPTIONAL REGULATORY PROTEIN CUTR"/>
    <property type="match status" value="1"/>
</dbReference>
<evidence type="ECO:0000256" key="1">
    <source>
        <dbReference type="ARBA" id="ARBA00023125"/>
    </source>
</evidence>
<feature type="DNA-binding region" description="OmpR/PhoB-type" evidence="3">
    <location>
        <begin position="124"/>
        <end position="222"/>
    </location>
</feature>
<dbReference type="SMART" id="SM00862">
    <property type="entry name" value="Trans_reg_C"/>
    <property type="match status" value="1"/>
</dbReference>